<dbReference type="SUPFAM" id="SSF51395">
    <property type="entry name" value="FMN-linked oxidoreductases"/>
    <property type="match status" value="1"/>
</dbReference>
<dbReference type="InterPro" id="IPR013785">
    <property type="entry name" value="Aldolase_TIM"/>
</dbReference>
<keyword evidence="5 7" id="KW-0560">Oxidoreductase</keyword>
<sequence>MKTFEGYGIRGLHLKNRVVMPPMCMNMAIDGVAQDFHLIHYGNAALGEIGLVIVEATGVNPEGRILDKDLGIWNDEQASGHRMITDVLHKYGSKAGIQLGHAGRKCRIEGTEPVAPSAIAYNGDYDLPREMTRTDIEDVVEAFRSAAIRAVEAGYDLIELHGAHGYLMHEFLSPLTNRRTDEFGGNLENRTRLMKMTAKAVRDAIPENMPLILRVSASDYFEGGIDLDEMVRIVDILKEDLDMIHVSSGGLVEDQKIRVYPGYQVRFSEEIRRRCEIPTIAVGLLTDIKQVEEILSNDRADLVALGRVLLRDPFILIKESHGLITPLFAYKRGFNVEWRKK</sequence>
<dbReference type="Gene3D" id="3.20.20.70">
    <property type="entry name" value="Aldolase class I"/>
    <property type="match status" value="1"/>
</dbReference>
<evidence type="ECO:0000313" key="7">
    <source>
        <dbReference type="EMBL" id="MBP1918916.1"/>
    </source>
</evidence>
<keyword evidence="8" id="KW-1185">Reference proteome</keyword>
<organism evidence="7 8">
    <name type="scientific">Youngiibacter multivorans</name>
    <dbReference type="NCBI Taxonomy" id="937251"/>
    <lineage>
        <taxon>Bacteria</taxon>
        <taxon>Bacillati</taxon>
        <taxon>Bacillota</taxon>
        <taxon>Clostridia</taxon>
        <taxon>Eubacteriales</taxon>
        <taxon>Clostridiaceae</taxon>
        <taxon>Youngiibacter</taxon>
    </lineage>
</organism>
<evidence type="ECO:0000256" key="4">
    <source>
        <dbReference type="ARBA" id="ARBA00022857"/>
    </source>
</evidence>
<dbReference type="InterPro" id="IPR044152">
    <property type="entry name" value="YqjM-like"/>
</dbReference>
<proteinExistence type="predicted"/>
<keyword evidence="3" id="KW-0288">FMN</keyword>
<evidence type="ECO:0000256" key="5">
    <source>
        <dbReference type="ARBA" id="ARBA00023002"/>
    </source>
</evidence>
<evidence type="ECO:0000259" key="6">
    <source>
        <dbReference type="Pfam" id="PF00724"/>
    </source>
</evidence>
<comment type="caution">
    <text evidence="7">The sequence shown here is derived from an EMBL/GenBank/DDBJ whole genome shotgun (WGS) entry which is preliminary data.</text>
</comment>
<evidence type="ECO:0000256" key="3">
    <source>
        <dbReference type="ARBA" id="ARBA00022643"/>
    </source>
</evidence>
<gene>
    <name evidence="7" type="ORF">J2Z34_001396</name>
</gene>
<dbReference type="RefSeq" id="WP_209459134.1">
    <property type="nucleotide sequence ID" value="NZ_JAGGKC010000009.1"/>
</dbReference>
<dbReference type="PANTHER" id="PTHR43303:SF4">
    <property type="entry name" value="NADPH DEHYDROGENASE C23G7.10C-RELATED"/>
    <property type="match status" value="1"/>
</dbReference>
<dbReference type="GO" id="GO:0003959">
    <property type="term" value="F:NADPH dehydrogenase activity"/>
    <property type="evidence" value="ECO:0007669"/>
    <property type="project" value="UniProtKB-EC"/>
</dbReference>
<protein>
    <submittedName>
        <fullName evidence="7">NADPH2 dehydrogenase</fullName>
        <ecNumber evidence="7">1.6.99.1</ecNumber>
    </submittedName>
</protein>
<accession>A0ABS4G308</accession>
<evidence type="ECO:0000313" key="8">
    <source>
        <dbReference type="Proteomes" id="UP001519271"/>
    </source>
</evidence>
<dbReference type="EC" id="1.6.99.1" evidence="7"/>
<keyword evidence="2" id="KW-0285">Flavoprotein</keyword>
<reference evidence="7 8" key="1">
    <citation type="submission" date="2021-03" db="EMBL/GenBank/DDBJ databases">
        <title>Genomic Encyclopedia of Type Strains, Phase IV (KMG-IV): sequencing the most valuable type-strain genomes for metagenomic binning, comparative biology and taxonomic classification.</title>
        <authorList>
            <person name="Goeker M."/>
        </authorList>
    </citation>
    <scope>NUCLEOTIDE SEQUENCE [LARGE SCALE GENOMIC DNA]</scope>
    <source>
        <strain evidence="7 8">DSM 6139</strain>
    </source>
</reference>
<dbReference type="EMBL" id="JAGGKC010000009">
    <property type="protein sequence ID" value="MBP1918916.1"/>
    <property type="molecule type" value="Genomic_DNA"/>
</dbReference>
<dbReference type="PANTHER" id="PTHR43303">
    <property type="entry name" value="NADPH DEHYDROGENASE C23G7.10C-RELATED"/>
    <property type="match status" value="1"/>
</dbReference>
<dbReference type="Proteomes" id="UP001519271">
    <property type="component" value="Unassembled WGS sequence"/>
</dbReference>
<dbReference type="InterPro" id="IPR001155">
    <property type="entry name" value="OxRdtase_FMN_N"/>
</dbReference>
<evidence type="ECO:0000256" key="1">
    <source>
        <dbReference type="ARBA" id="ARBA00001917"/>
    </source>
</evidence>
<dbReference type="Pfam" id="PF00724">
    <property type="entry name" value="Oxidored_FMN"/>
    <property type="match status" value="1"/>
</dbReference>
<dbReference type="CDD" id="cd02932">
    <property type="entry name" value="OYE_YqiM_FMN"/>
    <property type="match status" value="1"/>
</dbReference>
<keyword evidence="4" id="KW-0521">NADP</keyword>
<comment type="cofactor">
    <cofactor evidence="1">
        <name>FMN</name>
        <dbReference type="ChEBI" id="CHEBI:58210"/>
    </cofactor>
</comment>
<feature type="domain" description="NADH:flavin oxidoreductase/NADH oxidase N-terminal" evidence="6">
    <location>
        <begin position="7"/>
        <end position="323"/>
    </location>
</feature>
<name>A0ABS4G308_9CLOT</name>
<evidence type="ECO:0000256" key="2">
    <source>
        <dbReference type="ARBA" id="ARBA00022630"/>
    </source>
</evidence>